<dbReference type="SUPFAM" id="SSF51905">
    <property type="entry name" value="FAD/NAD(P)-binding domain"/>
    <property type="match status" value="1"/>
</dbReference>
<sequence>MQDELRESHFAAVVIGTGLVQSIVAAALSAAGRPIIHIDEHAAYGGPHASLSLAELSEHNAEYIHIDDSLVSRQYSISLVPHLVPATGPFVAALVNSGVARYGNFCLCKRIAVAQSTHFRTVPSNKQDVFRDKSVSLVQKRRLIKFLVFCSGDFESEIQGKESSPLLELARSTFGLDDNLAEALAYAVAFCTSPNDPALPALVRTRAYLASVGRYGPSPFLIGHYGGAGELAQGFCRTCAVMGGTYVLGRKVLDITRGQPHTHREWTTASGEKLQTYHPPSTFEGYGVEGVDASAQDSTTQAQHTPQGPLFRIQLEGFAAPFTSDVLIAPKTWLQRILDGDSNTTDDDKPTHTIRGVVIIDSPDSFAFEQSGDEAQDTKPTLDETLLVFPPREGTNTSVVTVLANGAGTMSCPDGVLYFTTDTPTVDDSPRAYFEPFVRAVLDGCTPPRPQIRAEIYWREKHAEQIVVRKAGQDTAATATTATNAEYTTMHLTQGADAAAHEAERVFWDVIGEVPGEDGKSPSGVEFFARVERAEDAFDDF</sequence>
<dbReference type="PANTHER" id="PTHR11787">
    <property type="entry name" value="RAB GDP-DISSOCIATION INHIBITOR"/>
    <property type="match status" value="1"/>
</dbReference>
<dbReference type="Gene3D" id="3.30.519.10">
    <property type="entry name" value="Guanine Nucleotide Dissociation Inhibitor, domain 2"/>
    <property type="match status" value="1"/>
</dbReference>
<reference evidence="2 3" key="1">
    <citation type="journal article" date="2019" name="Fungal Biol. Biotechnol.">
        <title>Draft genome sequence of fastidious pathogen Ceratobasidium theobromae, which causes vascular-streak dieback in Theobroma cacao.</title>
        <authorList>
            <person name="Ali S.S."/>
            <person name="Asman A."/>
            <person name="Shao J."/>
            <person name="Firmansyah A.P."/>
            <person name="Susilo A.W."/>
            <person name="Rosmana A."/>
            <person name="McMahon P."/>
            <person name="Junaid M."/>
            <person name="Guest D."/>
            <person name="Kheng T.Y."/>
            <person name="Meinhardt L.W."/>
            <person name="Bailey B.A."/>
        </authorList>
    </citation>
    <scope>NUCLEOTIDE SEQUENCE [LARGE SCALE GENOMIC DNA]</scope>
    <source>
        <strain evidence="2 3">CT2</strain>
    </source>
</reference>
<name>A0A5N5QLR4_9AGAM</name>
<dbReference type="PANTHER" id="PTHR11787:SF4">
    <property type="entry name" value="CHM, RAB ESCORT PROTEIN 1"/>
    <property type="match status" value="1"/>
</dbReference>
<gene>
    <name evidence="2" type="ORF">CTheo_3800</name>
</gene>
<dbReference type="GO" id="GO:0005092">
    <property type="term" value="F:GDP-dissociation inhibitor activity"/>
    <property type="evidence" value="ECO:0007669"/>
    <property type="project" value="InterPro"/>
</dbReference>
<dbReference type="Proteomes" id="UP000383932">
    <property type="component" value="Unassembled WGS sequence"/>
</dbReference>
<dbReference type="InterPro" id="IPR036188">
    <property type="entry name" value="FAD/NAD-bd_sf"/>
</dbReference>
<accession>A0A5N5QLR4</accession>
<evidence type="ECO:0000313" key="2">
    <source>
        <dbReference type="EMBL" id="KAB5592732.1"/>
    </source>
</evidence>
<evidence type="ECO:0000256" key="1">
    <source>
        <dbReference type="ARBA" id="ARBA00005593"/>
    </source>
</evidence>
<dbReference type="GO" id="GO:0005968">
    <property type="term" value="C:Rab-protein geranylgeranyltransferase complex"/>
    <property type="evidence" value="ECO:0007669"/>
    <property type="project" value="TreeGrafter"/>
</dbReference>
<dbReference type="GO" id="GO:0005829">
    <property type="term" value="C:cytosol"/>
    <property type="evidence" value="ECO:0007669"/>
    <property type="project" value="TreeGrafter"/>
</dbReference>
<dbReference type="PRINTS" id="PR00891">
    <property type="entry name" value="RABGDIREP"/>
</dbReference>
<protein>
    <submittedName>
        <fullName evidence="2">GDP dissociation inhibitor</fullName>
    </submittedName>
</protein>
<organism evidence="2 3">
    <name type="scientific">Ceratobasidium theobromae</name>
    <dbReference type="NCBI Taxonomy" id="1582974"/>
    <lineage>
        <taxon>Eukaryota</taxon>
        <taxon>Fungi</taxon>
        <taxon>Dikarya</taxon>
        <taxon>Basidiomycota</taxon>
        <taxon>Agaricomycotina</taxon>
        <taxon>Agaricomycetes</taxon>
        <taxon>Cantharellales</taxon>
        <taxon>Ceratobasidiaceae</taxon>
        <taxon>Ceratobasidium</taxon>
    </lineage>
</organism>
<dbReference type="InterPro" id="IPR018203">
    <property type="entry name" value="GDP_dissociation_inhibitor"/>
</dbReference>
<comment type="caution">
    <text evidence="2">The sequence shown here is derived from an EMBL/GenBank/DDBJ whole genome shotgun (WGS) entry which is preliminary data.</text>
</comment>
<proteinExistence type="inferred from homology"/>
<dbReference type="EMBL" id="SSOP01000055">
    <property type="protein sequence ID" value="KAB5592732.1"/>
    <property type="molecule type" value="Genomic_DNA"/>
</dbReference>
<dbReference type="GO" id="GO:0007264">
    <property type="term" value="P:small GTPase-mediated signal transduction"/>
    <property type="evidence" value="ECO:0007669"/>
    <property type="project" value="InterPro"/>
</dbReference>
<keyword evidence="3" id="KW-1185">Reference proteome</keyword>
<dbReference type="Gene3D" id="3.50.50.60">
    <property type="entry name" value="FAD/NAD(P)-binding domain"/>
    <property type="match status" value="2"/>
</dbReference>
<dbReference type="GO" id="GO:0005634">
    <property type="term" value="C:nucleus"/>
    <property type="evidence" value="ECO:0007669"/>
    <property type="project" value="TreeGrafter"/>
</dbReference>
<dbReference type="GO" id="GO:0016192">
    <property type="term" value="P:vesicle-mediated transport"/>
    <property type="evidence" value="ECO:0007669"/>
    <property type="project" value="TreeGrafter"/>
</dbReference>
<dbReference type="OrthoDB" id="9446342at2759"/>
<evidence type="ECO:0000313" key="3">
    <source>
        <dbReference type="Proteomes" id="UP000383932"/>
    </source>
</evidence>
<dbReference type="AlphaFoldDB" id="A0A5N5QLR4"/>
<dbReference type="Pfam" id="PF00996">
    <property type="entry name" value="GDI"/>
    <property type="match status" value="1"/>
</dbReference>
<comment type="similarity">
    <text evidence="1">Belongs to the Rab GDI family.</text>
</comment>